<accession>A0ABV5EF86</accession>
<comment type="caution">
    <text evidence="9">The sequence shown here is derived from an EMBL/GenBank/DDBJ whole genome shotgun (WGS) entry which is preliminary data.</text>
</comment>
<feature type="domain" description="SnoaL-like" evidence="8">
    <location>
        <begin position="180"/>
        <end position="277"/>
    </location>
</feature>
<comment type="subunit">
    <text evidence="2">Interacts transiently with the RNA polymerase catalytic core formed by RpoA, RpoB, RpoC and RpoZ (2 alpha, 1 beta, 1 beta' and 1 omega subunit) to form the RNA polymerase holoenzyme that can initiate transcription.</text>
</comment>
<keyword evidence="4" id="KW-0731">Sigma factor</keyword>
<organism evidence="9 10">
    <name type="scientific">Streptomyces broussonetiae</name>
    <dbReference type="NCBI Taxonomy" id="2686304"/>
    <lineage>
        <taxon>Bacteria</taxon>
        <taxon>Bacillati</taxon>
        <taxon>Actinomycetota</taxon>
        <taxon>Actinomycetes</taxon>
        <taxon>Kitasatosporales</taxon>
        <taxon>Streptomycetaceae</taxon>
        <taxon>Streptomyces</taxon>
    </lineage>
</organism>
<reference evidence="9 10" key="1">
    <citation type="submission" date="2024-01" db="EMBL/GenBank/DDBJ databases">
        <title>Genome mining of biosynthetic gene clusters to explore secondary metabolites of Streptomyces sp.</title>
        <authorList>
            <person name="Baig A."/>
            <person name="Ajitkumar Shintre N."/>
            <person name="Kumar H."/>
            <person name="Anbarasu A."/>
            <person name="Ramaiah S."/>
        </authorList>
    </citation>
    <scope>NUCLEOTIDE SEQUENCE [LARGE SCALE GENOMIC DNA]</scope>
    <source>
        <strain evidence="9 10">A57</strain>
    </source>
</reference>
<dbReference type="SUPFAM" id="SSF88946">
    <property type="entry name" value="Sigma2 domain of RNA polymerase sigma factors"/>
    <property type="match status" value="1"/>
</dbReference>
<sequence>MTTAAAPAAEFERHRPRLFGLAYQMLGSADEAEDVVQDAYLRFSGADRERIEHPAAWLAKVVTNLCLNRLTSARARREQYVGEWLPEPVVTSDGTLGPLESAEQREAVSLAMLVLLERLTPVERAVYVLREAFGYGHREIAEVLELSEANSRQVYRRAVQRVSAEESRFAPAPERQEELVRSFITAARDGDLNGLEKLLADDATWWTDSGGKVHAARRTVEGREHVARFVLGVMQKFTAGLEFRAAEINGASALTTWRGDELTMVISFEVRDGRVTQVQSMMNPDKLNFVRRQLLPR</sequence>
<evidence type="ECO:0000259" key="7">
    <source>
        <dbReference type="Pfam" id="PF08281"/>
    </source>
</evidence>
<dbReference type="Pfam" id="PF12680">
    <property type="entry name" value="SnoaL_2"/>
    <property type="match status" value="1"/>
</dbReference>
<dbReference type="RefSeq" id="WP_376734127.1">
    <property type="nucleotide sequence ID" value="NZ_JAYMRP010000021.1"/>
</dbReference>
<dbReference type="InterPro" id="IPR052704">
    <property type="entry name" value="ECF_Sigma-70_Domain"/>
</dbReference>
<dbReference type="EMBL" id="JAYMRP010000021">
    <property type="protein sequence ID" value="MFB8775524.1"/>
    <property type="molecule type" value="Genomic_DNA"/>
</dbReference>
<keyword evidence="10" id="KW-1185">Reference proteome</keyword>
<evidence type="ECO:0000256" key="1">
    <source>
        <dbReference type="ARBA" id="ARBA00010641"/>
    </source>
</evidence>
<dbReference type="NCBIfam" id="NF007214">
    <property type="entry name" value="PRK09636.1"/>
    <property type="match status" value="1"/>
</dbReference>
<dbReference type="Gene3D" id="1.10.1740.10">
    <property type="match status" value="1"/>
</dbReference>
<keyword evidence="5" id="KW-0804">Transcription</keyword>
<dbReference type="InterPro" id="IPR037401">
    <property type="entry name" value="SnoaL-like"/>
</dbReference>
<dbReference type="SUPFAM" id="SSF54427">
    <property type="entry name" value="NTF2-like"/>
    <property type="match status" value="1"/>
</dbReference>
<dbReference type="InterPro" id="IPR013325">
    <property type="entry name" value="RNA_pol_sigma_r2"/>
</dbReference>
<dbReference type="PANTHER" id="PTHR30173">
    <property type="entry name" value="SIGMA 19 FACTOR"/>
    <property type="match status" value="1"/>
</dbReference>
<dbReference type="Proteomes" id="UP001585080">
    <property type="component" value="Unassembled WGS sequence"/>
</dbReference>
<dbReference type="InterPro" id="IPR014284">
    <property type="entry name" value="RNA_pol_sigma-70_dom"/>
</dbReference>
<keyword evidence="3" id="KW-0805">Transcription regulation</keyword>
<evidence type="ECO:0000256" key="4">
    <source>
        <dbReference type="ARBA" id="ARBA00023082"/>
    </source>
</evidence>
<dbReference type="SUPFAM" id="SSF88659">
    <property type="entry name" value="Sigma3 and sigma4 domains of RNA polymerase sigma factors"/>
    <property type="match status" value="1"/>
</dbReference>
<dbReference type="InterPro" id="IPR013249">
    <property type="entry name" value="RNA_pol_sigma70_r4_t2"/>
</dbReference>
<dbReference type="Pfam" id="PF08281">
    <property type="entry name" value="Sigma70_r4_2"/>
    <property type="match status" value="1"/>
</dbReference>
<evidence type="ECO:0000256" key="3">
    <source>
        <dbReference type="ARBA" id="ARBA00023015"/>
    </source>
</evidence>
<evidence type="ECO:0000259" key="8">
    <source>
        <dbReference type="Pfam" id="PF12680"/>
    </source>
</evidence>
<dbReference type="NCBIfam" id="TIGR02937">
    <property type="entry name" value="sigma70-ECF"/>
    <property type="match status" value="1"/>
</dbReference>
<dbReference type="InterPro" id="IPR013324">
    <property type="entry name" value="RNA_pol_sigma_r3/r4-like"/>
</dbReference>
<name>A0ABV5EF86_9ACTN</name>
<gene>
    <name evidence="9" type="ORF">VSS16_22750</name>
</gene>
<dbReference type="InterPro" id="IPR007627">
    <property type="entry name" value="RNA_pol_sigma70_r2"/>
</dbReference>
<evidence type="ECO:0000313" key="9">
    <source>
        <dbReference type="EMBL" id="MFB8775524.1"/>
    </source>
</evidence>
<dbReference type="InterPro" id="IPR036388">
    <property type="entry name" value="WH-like_DNA-bd_sf"/>
</dbReference>
<evidence type="ECO:0000313" key="10">
    <source>
        <dbReference type="Proteomes" id="UP001585080"/>
    </source>
</evidence>
<dbReference type="Pfam" id="PF04542">
    <property type="entry name" value="Sigma70_r2"/>
    <property type="match status" value="1"/>
</dbReference>
<dbReference type="NCBIfam" id="TIGR02957">
    <property type="entry name" value="SigX4"/>
    <property type="match status" value="1"/>
</dbReference>
<evidence type="ECO:0000256" key="2">
    <source>
        <dbReference type="ARBA" id="ARBA00011344"/>
    </source>
</evidence>
<feature type="domain" description="RNA polymerase sigma factor 70 region 4 type 2" evidence="7">
    <location>
        <begin position="111"/>
        <end position="161"/>
    </location>
</feature>
<dbReference type="Gene3D" id="3.10.450.50">
    <property type="match status" value="1"/>
</dbReference>
<comment type="similarity">
    <text evidence="1">Belongs to the sigma-70 factor family. ECF subfamily.</text>
</comment>
<evidence type="ECO:0000256" key="5">
    <source>
        <dbReference type="ARBA" id="ARBA00023163"/>
    </source>
</evidence>
<proteinExistence type="inferred from homology"/>
<dbReference type="Gene3D" id="1.10.10.10">
    <property type="entry name" value="Winged helix-like DNA-binding domain superfamily/Winged helix DNA-binding domain"/>
    <property type="match status" value="1"/>
</dbReference>
<dbReference type="PANTHER" id="PTHR30173:SF36">
    <property type="entry name" value="ECF RNA POLYMERASE SIGMA FACTOR SIGJ"/>
    <property type="match status" value="1"/>
</dbReference>
<evidence type="ECO:0000259" key="6">
    <source>
        <dbReference type="Pfam" id="PF04542"/>
    </source>
</evidence>
<protein>
    <submittedName>
        <fullName evidence="9">RNA polymerase sigma-70 factor</fullName>
    </submittedName>
</protein>
<feature type="domain" description="RNA polymerase sigma-70 region 2" evidence="6">
    <location>
        <begin position="11"/>
        <end position="74"/>
    </location>
</feature>
<dbReference type="InterPro" id="IPR032710">
    <property type="entry name" value="NTF2-like_dom_sf"/>
</dbReference>
<dbReference type="InterPro" id="IPR014303">
    <property type="entry name" value="RNA_pol_sigma-70_ECF"/>
</dbReference>